<protein>
    <submittedName>
        <fullName evidence="1">Uncharacterized protein</fullName>
    </submittedName>
</protein>
<gene>
    <name evidence="1" type="ORF">L6452_00177</name>
</gene>
<comment type="caution">
    <text evidence="1">The sequence shown here is derived from an EMBL/GenBank/DDBJ whole genome shotgun (WGS) entry which is preliminary data.</text>
</comment>
<organism evidence="1 2">
    <name type="scientific">Arctium lappa</name>
    <name type="common">Greater burdock</name>
    <name type="synonym">Lappa major</name>
    <dbReference type="NCBI Taxonomy" id="4217"/>
    <lineage>
        <taxon>Eukaryota</taxon>
        <taxon>Viridiplantae</taxon>
        <taxon>Streptophyta</taxon>
        <taxon>Embryophyta</taxon>
        <taxon>Tracheophyta</taxon>
        <taxon>Spermatophyta</taxon>
        <taxon>Magnoliopsida</taxon>
        <taxon>eudicotyledons</taxon>
        <taxon>Gunneridae</taxon>
        <taxon>Pentapetalae</taxon>
        <taxon>asterids</taxon>
        <taxon>campanulids</taxon>
        <taxon>Asterales</taxon>
        <taxon>Asteraceae</taxon>
        <taxon>Carduoideae</taxon>
        <taxon>Cardueae</taxon>
        <taxon>Arctiinae</taxon>
        <taxon>Arctium</taxon>
    </lineage>
</organism>
<reference evidence="1 2" key="2">
    <citation type="journal article" date="2022" name="Mol. Ecol. Resour.">
        <title>The genomes of chicory, endive, great burdock and yacon provide insights into Asteraceae paleo-polyploidization history and plant inulin production.</title>
        <authorList>
            <person name="Fan W."/>
            <person name="Wang S."/>
            <person name="Wang H."/>
            <person name="Wang A."/>
            <person name="Jiang F."/>
            <person name="Liu H."/>
            <person name="Zhao H."/>
            <person name="Xu D."/>
            <person name="Zhang Y."/>
        </authorList>
    </citation>
    <scope>NUCLEOTIDE SEQUENCE [LARGE SCALE GENOMIC DNA]</scope>
    <source>
        <strain evidence="2">cv. Niubang</strain>
    </source>
</reference>
<accession>A0ACB9FE09</accession>
<keyword evidence="2" id="KW-1185">Reference proteome</keyword>
<name>A0ACB9FE09_ARCLA</name>
<evidence type="ECO:0000313" key="1">
    <source>
        <dbReference type="EMBL" id="KAI3769081.1"/>
    </source>
</evidence>
<proteinExistence type="predicted"/>
<evidence type="ECO:0000313" key="2">
    <source>
        <dbReference type="Proteomes" id="UP001055879"/>
    </source>
</evidence>
<sequence length="650" mass="71202">MQRHRNPANGYRSNPIGIGGGGLAAGGPGYRNYNRGGFGRGQPKVFQSGTTQPPPPRRVDVFLEAGKLATEYLVSKGLLPPNPVNGKWQNSSLKNQIGGGDGVPDADSGTGGGLRRFPDDYSIATGSRDGIRARRTMGSFKNPGFEWNREINRSSSWSEKVKPSSDKQGDGDSVSGSVEEQRSGKDGASEDQKSVSGDLESRNYEAGNLETAIDNKSNQLPDDNASIKTPISDVESAEKSDSLKSPNTSEVIMDDDKRESDKPIVKEESTQENSTDENNNTSANKISSDLLTLIRFNKVPTRTRSSVTLKGSKSDSLLTSGDENKNKIQNSGEPVNSLQDVSMADENQESNHELKIEEVPSEEEVAQMDHKYKFGARSQSFPQRSSITDQELGEEQHGYNRCSSVVLGRGEKRPLHLSDSPESAKKPRDWTSGDGYLHLSNSRGDQPSGITQPCNVYAEEKQLFPSSFKICDLNLMEVSDVNDNHDTNSIIGFSSIRQAKQEPVSVDFDLTMNSNCDITDRQTRRGADGKGVEVIDLDCDSGQDDKGFNNSERREEAIFTDLESFPDSMQRVSDMPQDGYGLMISELLEADIPNSTVSTGVNSMHNDMSLQNEEGILGDDESIYMSLGEIPISFVPVWDQQPSQGFDKRY</sequence>
<dbReference type="EMBL" id="CM042047">
    <property type="protein sequence ID" value="KAI3769081.1"/>
    <property type="molecule type" value="Genomic_DNA"/>
</dbReference>
<reference evidence="2" key="1">
    <citation type="journal article" date="2022" name="Mol. Ecol. Resour.">
        <title>The genomes of chicory, endive, great burdock and yacon provide insights into Asteraceae palaeo-polyploidization history and plant inulin production.</title>
        <authorList>
            <person name="Fan W."/>
            <person name="Wang S."/>
            <person name="Wang H."/>
            <person name="Wang A."/>
            <person name="Jiang F."/>
            <person name="Liu H."/>
            <person name="Zhao H."/>
            <person name="Xu D."/>
            <person name="Zhang Y."/>
        </authorList>
    </citation>
    <scope>NUCLEOTIDE SEQUENCE [LARGE SCALE GENOMIC DNA]</scope>
    <source>
        <strain evidence="2">cv. Niubang</strain>
    </source>
</reference>
<dbReference type="Proteomes" id="UP001055879">
    <property type="component" value="Linkage Group LG01"/>
</dbReference>